<name>A0AAN7F7S4_QUERU</name>
<proteinExistence type="predicted"/>
<accession>A0AAN7F7S4</accession>
<evidence type="ECO:0000313" key="2">
    <source>
        <dbReference type="Proteomes" id="UP001324115"/>
    </source>
</evidence>
<keyword evidence="2" id="KW-1185">Reference proteome</keyword>
<sequence>MLSDEAPFSIVNVACHGCQDEMRSTSDTHEWETRQLVLCISVREVCVLIMFNQPVWYLNALVHHSWVILQTIWEALSYLMTSCIQSVIILTST</sequence>
<evidence type="ECO:0000313" key="1">
    <source>
        <dbReference type="EMBL" id="KAK4587565.1"/>
    </source>
</evidence>
<organism evidence="1 2">
    <name type="scientific">Quercus rubra</name>
    <name type="common">Northern red oak</name>
    <name type="synonym">Quercus borealis</name>
    <dbReference type="NCBI Taxonomy" id="3512"/>
    <lineage>
        <taxon>Eukaryota</taxon>
        <taxon>Viridiplantae</taxon>
        <taxon>Streptophyta</taxon>
        <taxon>Embryophyta</taxon>
        <taxon>Tracheophyta</taxon>
        <taxon>Spermatophyta</taxon>
        <taxon>Magnoliopsida</taxon>
        <taxon>eudicotyledons</taxon>
        <taxon>Gunneridae</taxon>
        <taxon>Pentapetalae</taxon>
        <taxon>rosids</taxon>
        <taxon>fabids</taxon>
        <taxon>Fagales</taxon>
        <taxon>Fagaceae</taxon>
        <taxon>Quercus</taxon>
    </lineage>
</organism>
<dbReference type="EMBL" id="JAXUIC010000005">
    <property type="protein sequence ID" value="KAK4587565.1"/>
    <property type="molecule type" value="Genomic_DNA"/>
</dbReference>
<dbReference type="Proteomes" id="UP001324115">
    <property type="component" value="Unassembled WGS sequence"/>
</dbReference>
<gene>
    <name evidence="1" type="ORF">RGQ29_018824</name>
</gene>
<protein>
    <submittedName>
        <fullName evidence="1">Uncharacterized protein</fullName>
    </submittedName>
</protein>
<comment type="caution">
    <text evidence="1">The sequence shown here is derived from an EMBL/GenBank/DDBJ whole genome shotgun (WGS) entry which is preliminary data.</text>
</comment>
<reference evidence="1 2" key="1">
    <citation type="journal article" date="2023" name="G3 (Bethesda)">
        <title>A haplotype-resolved chromosome-scale genome for Quercus rubra L. provides insights into the genetics of adaptive traits for red oak species.</title>
        <authorList>
            <person name="Kapoor B."/>
            <person name="Jenkins J."/>
            <person name="Schmutz J."/>
            <person name="Zhebentyayeva T."/>
            <person name="Kuelheim C."/>
            <person name="Coggeshall M."/>
            <person name="Heim C."/>
            <person name="Lasky J.R."/>
            <person name="Leites L."/>
            <person name="Islam-Faridi N."/>
            <person name="Romero-Severson J."/>
            <person name="DeLeo V.L."/>
            <person name="Lucas S.M."/>
            <person name="Lazic D."/>
            <person name="Gailing O."/>
            <person name="Carlson J."/>
            <person name="Staton M."/>
        </authorList>
    </citation>
    <scope>NUCLEOTIDE SEQUENCE [LARGE SCALE GENOMIC DNA]</scope>
    <source>
        <strain evidence="1">Pseudo-F2</strain>
    </source>
</reference>
<dbReference type="AlphaFoldDB" id="A0AAN7F7S4"/>